<feature type="region of interest" description="Disordered" evidence="1">
    <location>
        <begin position="1"/>
        <end position="48"/>
    </location>
</feature>
<evidence type="ECO:0000313" key="3">
    <source>
        <dbReference type="Proteomes" id="UP000017820"/>
    </source>
</evidence>
<dbReference type="Proteomes" id="UP000017820">
    <property type="component" value="Unassembled WGS sequence"/>
</dbReference>
<evidence type="ECO:0000256" key="1">
    <source>
        <dbReference type="SAM" id="MobiDB-lite"/>
    </source>
</evidence>
<feature type="compositionally biased region" description="Polar residues" evidence="1">
    <location>
        <begin position="1"/>
        <end position="14"/>
    </location>
</feature>
<dbReference type="AlphaFoldDB" id="V4HWK9"/>
<organism evidence="2 3">
    <name type="scientific">Pseudoalteromonas luteoviolacea (strain 2ta16)</name>
    <dbReference type="NCBI Taxonomy" id="1353533"/>
    <lineage>
        <taxon>Bacteria</taxon>
        <taxon>Pseudomonadati</taxon>
        <taxon>Pseudomonadota</taxon>
        <taxon>Gammaproteobacteria</taxon>
        <taxon>Alteromonadales</taxon>
        <taxon>Pseudoalteromonadaceae</taxon>
        <taxon>Pseudoalteromonas</taxon>
    </lineage>
</organism>
<sequence>KNNPSPELTPITRTHTYHPELKPRQPELDSGPTTTSNMDCGQAHNDEK</sequence>
<comment type="caution">
    <text evidence="2">The sequence shown here is derived from an EMBL/GenBank/DDBJ whole genome shotgun (WGS) entry which is preliminary data.</text>
</comment>
<reference evidence="2 3" key="1">
    <citation type="submission" date="2013-07" db="EMBL/GenBank/DDBJ databases">
        <title>Draft genome sequence of Pseudoalteromonas luteoviolacea 2ta16.</title>
        <authorList>
            <person name="Allen E.E."/>
            <person name="Azam F."/>
            <person name="Podell S."/>
        </authorList>
    </citation>
    <scope>NUCLEOTIDE SEQUENCE [LARGE SCALE GENOMIC DNA]</scope>
    <source>
        <strain evidence="2 3">2ta16</strain>
    </source>
</reference>
<gene>
    <name evidence="2" type="ORF">PL2TA16_02443</name>
</gene>
<accession>V4HWK9</accession>
<feature type="non-terminal residue" evidence="2">
    <location>
        <position position="1"/>
    </location>
</feature>
<feature type="compositionally biased region" description="Basic and acidic residues" evidence="1">
    <location>
        <begin position="17"/>
        <end position="27"/>
    </location>
</feature>
<evidence type="ECO:0000313" key="2">
    <source>
        <dbReference type="EMBL" id="ESP94193.1"/>
    </source>
</evidence>
<protein>
    <submittedName>
        <fullName evidence="2">Uncharacterized protein</fullName>
    </submittedName>
</protein>
<dbReference type="EMBL" id="AUSV01000021">
    <property type="protein sequence ID" value="ESP94193.1"/>
    <property type="molecule type" value="Genomic_DNA"/>
</dbReference>
<name>V4HWK9_PSEL2</name>
<proteinExistence type="predicted"/>